<feature type="non-terminal residue" evidence="1">
    <location>
        <position position="1"/>
    </location>
</feature>
<comment type="caution">
    <text evidence="1">The sequence shown here is derived from an EMBL/GenBank/DDBJ whole genome shotgun (WGS) entry which is preliminary data.</text>
</comment>
<reference evidence="1" key="1">
    <citation type="submission" date="2021-02" db="EMBL/GenBank/DDBJ databases">
        <authorList>
            <person name="Nowell W R."/>
        </authorList>
    </citation>
    <scope>NUCLEOTIDE SEQUENCE</scope>
</reference>
<dbReference type="AlphaFoldDB" id="A0A815U4J6"/>
<evidence type="ECO:0000313" key="2">
    <source>
        <dbReference type="Proteomes" id="UP000663889"/>
    </source>
</evidence>
<sequence>LVSMNRSRLATSIDYSQQVAINLDELDKRERLNINDVVSHGYLQRVLRQYELFGLQPDTLLFVTLTALGAISNRSFIKNSNNIPVMLNHGSLLVGKTGTNKSSYIKLIRHGINTLSHHYEATYYRNIDKNGNKINHDQLTTRQDQESSSTSSKMLKAPFMTEVCTELAITKNLATTDTFLCHDEGDVILNTFGFYSPADLKNAAGINLLCSALDGLLDYKRITGHQCIEVKNSHLSMRCHTNASTKRKDKFLPEF</sequence>
<organism evidence="1 2">
    <name type="scientific">Rotaria sordida</name>
    <dbReference type="NCBI Taxonomy" id="392033"/>
    <lineage>
        <taxon>Eukaryota</taxon>
        <taxon>Metazoa</taxon>
        <taxon>Spiralia</taxon>
        <taxon>Gnathifera</taxon>
        <taxon>Rotifera</taxon>
        <taxon>Eurotatoria</taxon>
        <taxon>Bdelloidea</taxon>
        <taxon>Philodinida</taxon>
        <taxon>Philodinidae</taxon>
        <taxon>Rotaria</taxon>
    </lineage>
</organism>
<dbReference type="EMBL" id="CAJNOU010006641">
    <property type="protein sequence ID" value="CAF1509138.1"/>
    <property type="molecule type" value="Genomic_DNA"/>
</dbReference>
<gene>
    <name evidence="1" type="ORF">SEV965_LOCUS36467</name>
</gene>
<name>A0A815U4J6_9BILA</name>
<protein>
    <submittedName>
        <fullName evidence="1">Uncharacterized protein</fullName>
    </submittedName>
</protein>
<dbReference type="Proteomes" id="UP000663889">
    <property type="component" value="Unassembled WGS sequence"/>
</dbReference>
<proteinExistence type="predicted"/>
<accession>A0A815U4J6</accession>
<evidence type="ECO:0000313" key="1">
    <source>
        <dbReference type="EMBL" id="CAF1509138.1"/>
    </source>
</evidence>